<feature type="compositionally biased region" description="Basic and acidic residues" evidence="1">
    <location>
        <begin position="1"/>
        <end position="16"/>
    </location>
</feature>
<comment type="caution">
    <text evidence="2">The sequence shown here is derived from an EMBL/GenBank/DDBJ whole genome shotgun (WGS) entry which is preliminary data.</text>
</comment>
<evidence type="ECO:0000256" key="1">
    <source>
        <dbReference type="SAM" id="MobiDB-lite"/>
    </source>
</evidence>
<evidence type="ECO:0000313" key="3">
    <source>
        <dbReference type="Proteomes" id="UP000719412"/>
    </source>
</evidence>
<gene>
    <name evidence="2" type="ORF">GEV33_014376</name>
</gene>
<proteinExistence type="predicted"/>
<dbReference type="EMBL" id="JABDTM020028775">
    <property type="protein sequence ID" value="KAH0808414.1"/>
    <property type="molecule type" value="Genomic_DNA"/>
</dbReference>
<dbReference type="Proteomes" id="UP000719412">
    <property type="component" value="Unassembled WGS sequence"/>
</dbReference>
<sequence>MKTSRRRVEDGNKQGDEEGEWTYIAGPETFKDSLNEFRWGQDIRRNSSRSTWSFNRVIRAHVASSFPETSLAVVFDDMPADLGPLNSPNCSCPRWFCFAFGWILAKLVSGAATKAKETCLKSGEECEYSQINVPNIICFCFQTCTALEGGSMHSTLALPPSRVYPIVGQLFRSHSATLQICYVTRSNVSTSISKLLPLCSDSISSATFLQSAVPWEKHQQLPSNFPANPVEAIRTRCTRCKSGGVHFRNRPASARSRIHPSAPFHPRSTLMDGGDSRLIICKHARRQLADLNFWLSLRAFIFVKIRMV</sequence>
<keyword evidence="3" id="KW-1185">Reference proteome</keyword>
<feature type="region of interest" description="Disordered" evidence="1">
    <location>
        <begin position="1"/>
        <end position="20"/>
    </location>
</feature>
<organism evidence="2 3">
    <name type="scientific">Tenebrio molitor</name>
    <name type="common">Yellow mealworm beetle</name>
    <dbReference type="NCBI Taxonomy" id="7067"/>
    <lineage>
        <taxon>Eukaryota</taxon>
        <taxon>Metazoa</taxon>
        <taxon>Ecdysozoa</taxon>
        <taxon>Arthropoda</taxon>
        <taxon>Hexapoda</taxon>
        <taxon>Insecta</taxon>
        <taxon>Pterygota</taxon>
        <taxon>Neoptera</taxon>
        <taxon>Endopterygota</taxon>
        <taxon>Coleoptera</taxon>
        <taxon>Polyphaga</taxon>
        <taxon>Cucujiformia</taxon>
        <taxon>Tenebrionidae</taxon>
        <taxon>Tenebrio</taxon>
    </lineage>
</organism>
<evidence type="ECO:0000313" key="2">
    <source>
        <dbReference type="EMBL" id="KAH0808414.1"/>
    </source>
</evidence>
<name>A0A8J6H5D8_TENMO</name>
<reference evidence="2" key="2">
    <citation type="submission" date="2021-08" db="EMBL/GenBank/DDBJ databases">
        <authorList>
            <person name="Eriksson T."/>
        </authorList>
    </citation>
    <scope>NUCLEOTIDE SEQUENCE</scope>
    <source>
        <strain evidence="2">Stoneville</strain>
        <tissue evidence="2">Whole head</tissue>
    </source>
</reference>
<accession>A0A8J6H5D8</accession>
<protein>
    <submittedName>
        <fullName evidence="2">Uncharacterized protein</fullName>
    </submittedName>
</protein>
<dbReference type="AlphaFoldDB" id="A0A8J6H5D8"/>
<reference evidence="2" key="1">
    <citation type="journal article" date="2020" name="J Insects Food Feed">
        <title>The yellow mealworm (Tenebrio molitor) genome: a resource for the emerging insects as food and feed industry.</title>
        <authorList>
            <person name="Eriksson T."/>
            <person name="Andere A."/>
            <person name="Kelstrup H."/>
            <person name="Emery V."/>
            <person name="Picard C."/>
        </authorList>
    </citation>
    <scope>NUCLEOTIDE SEQUENCE</scope>
    <source>
        <strain evidence="2">Stoneville</strain>
        <tissue evidence="2">Whole head</tissue>
    </source>
</reference>